<evidence type="ECO:0000313" key="6">
    <source>
        <dbReference type="Proteomes" id="UP001377567"/>
    </source>
</evidence>
<dbReference type="Proteomes" id="UP001377567">
    <property type="component" value="Unassembled WGS sequence"/>
</dbReference>
<comment type="similarity">
    <text evidence="2">Belongs to the RRG7 family.</text>
</comment>
<dbReference type="PANTHER" id="PTHR28133:SF1">
    <property type="entry name" value="REQUIRED FOR RESPIRATORY GROWTH PROTEIN 7, MITOCHONDRIAL"/>
    <property type="match status" value="1"/>
</dbReference>
<proteinExistence type="inferred from homology"/>
<evidence type="ECO:0000256" key="2">
    <source>
        <dbReference type="ARBA" id="ARBA00009554"/>
    </source>
</evidence>
<evidence type="ECO:0000256" key="4">
    <source>
        <dbReference type="ARBA" id="ARBA00023128"/>
    </source>
</evidence>
<keyword evidence="4" id="KW-0496">Mitochondrion</keyword>
<organism evidence="5 6">
    <name type="scientific">Maudiozyma humilis</name>
    <name type="common">Sour dough yeast</name>
    <name type="synonym">Kazachstania humilis</name>
    <dbReference type="NCBI Taxonomy" id="51915"/>
    <lineage>
        <taxon>Eukaryota</taxon>
        <taxon>Fungi</taxon>
        <taxon>Dikarya</taxon>
        <taxon>Ascomycota</taxon>
        <taxon>Saccharomycotina</taxon>
        <taxon>Saccharomycetes</taxon>
        <taxon>Saccharomycetales</taxon>
        <taxon>Saccharomycetaceae</taxon>
        <taxon>Maudiozyma</taxon>
    </lineage>
</organism>
<comment type="caution">
    <text evidence="5">The sequence shown here is derived from an EMBL/GenBank/DDBJ whole genome shotgun (WGS) entry which is preliminary data.</text>
</comment>
<gene>
    <name evidence="5" type="ORF">DAKH74_051870</name>
</gene>
<evidence type="ECO:0000256" key="3">
    <source>
        <dbReference type="ARBA" id="ARBA00014638"/>
    </source>
</evidence>
<protein>
    <recommendedName>
        <fullName evidence="3">Required for respiratory growth protein 7, mitochondrial</fullName>
    </recommendedName>
</protein>
<sequence length="237" mass="26764">MKISLQHIRRLNNVAIEQYITSNKNIHGSTVFQGTLYENVVMRELGQKLRMSSLERIGGAHDGGVDITAEWNIAGIEAKMSQVLGAYADHIPKTRSINGVRLTPIINKINQGKELIPLRTLIQCKAFTSAKIAPKELRELAGTFSSLVPDRERDKTIMFMCSPHILTADGVKLINKLRLPLIYLQIGLLQFMAKSNKFDLEGSGHIISYYENEYAMKLLEGCRVAEWLKLHAYNHPY</sequence>
<accession>A0AAV5S3Y0</accession>
<dbReference type="InterPro" id="IPR018828">
    <property type="entry name" value="RRG7"/>
</dbReference>
<evidence type="ECO:0000256" key="1">
    <source>
        <dbReference type="ARBA" id="ARBA00004173"/>
    </source>
</evidence>
<keyword evidence="6" id="KW-1185">Reference proteome</keyword>
<comment type="subcellular location">
    <subcellularLocation>
        <location evidence="1">Mitochondrion</location>
    </subcellularLocation>
</comment>
<dbReference type="Pfam" id="PF10356">
    <property type="entry name" value="RRG7"/>
    <property type="match status" value="1"/>
</dbReference>
<dbReference type="GO" id="GO:0005739">
    <property type="term" value="C:mitochondrion"/>
    <property type="evidence" value="ECO:0007669"/>
    <property type="project" value="UniProtKB-SubCell"/>
</dbReference>
<name>A0AAV5S3Y0_MAUHU</name>
<dbReference type="EMBL" id="BTGD01000025">
    <property type="protein sequence ID" value="GMM58570.1"/>
    <property type="molecule type" value="Genomic_DNA"/>
</dbReference>
<dbReference type="AlphaFoldDB" id="A0AAV5S3Y0"/>
<evidence type="ECO:0000313" key="5">
    <source>
        <dbReference type="EMBL" id="GMM58570.1"/>
    </source>
</evidence>
<reference evidence="5 6" key="1">
    <citation type="journal article" date="2023" name="Elife">
        <title>Identification of key yeast species and microbe-microbe interactions impacting larval growth of Drosophila in the wild.</title>
        <authorList>
            <person name="Mure A."/>
            <person name="Sugiura Y."/>
            <person name="Maeda R."/>
            <person name="Honda K."/>
            <person name="Sakurai N."/>
            <person name="Takahashi Y."/>
            <person name="Watada M."/>
            <person name="Katoh T."/>
            <person name="Gotoh A."/>
            <person name="Gotoh Y."/>
            <person name="Taniguchi I."/>
            <person name="Nakamura K."/>
            <person name="Hayashi T."/>
            <person name="Katayama T."/>
            <person name="Uemura T."/>
            <person name="Hattori Y."/>
        </authorList>
    </citation>
    <scope>NUCLEOTIDE SEQUENCE [LARGE SCALE GENOMIC DNA]</scope>
    <source>
        <strain evidence="5 6">KH-74</strain>
    </source>
</reference>
<dbReference type="PANTHER" id="PTHR28133">
    <property type="entry name" value="REQUIRED FOR RESPIRATORY GROWTH PROTEIN 7, MITOCHONDRIAL"/>
    <property type="match status" value="1"/>
</dbReference>